<accession>A0ABR3RSY4</accession>
<dbReference type="Proteomes" id="UP001521222">
    <property type="component" value="Unassembled WGS sequence"/>
</dbReference>
<evidence type="ECO:0000313" key="3">
    <source>
        <dbReference type="Proteomes" id="UP001521222"/>
    </source>
</evidence>
<gene>
    <name evidence="2" type="ORF">SLS59_002298</name>
</gene>
<comment type="caution">
    <text evidence="2">The sequence shown here is derived from an EMBL/GenBank/DDBJ whole genome shotgun (WGS) entry which is preliminary data.</text>
</comment>
<protein>
    <submittedName>
        <fullName evidence="2">Uncharacterized protein</fullName>
    </submittedName>
</protein>
<organism evidence="2 3">
    <name type="scientific">Nothophoma quercina</name>
    <dbReference type="NCBI Taxonomy" id="749835"/>
    <lineage>
        <taxon>Eukaryota</taxon>
        <taxon>Fungi</taxon>
        <taxon>Dikarya</taxon>
        <taxon>Ascomycota</taxon>
        <taxon>Pezizomycotina</taxon>
        <taxon>Dothideomycetes</taxon>
        <taxon>Pleosporomycetidae</taxon>
        <taxon>Pleosporales</taxon>
        <taxon>Pleosporineae</taxon>
        <taxon>Didymellaceae</taxon>
        <taxon>Nothophoma</taxon>
    </lineage>
</organism>
<evidence type="ECO:0000256" key="1">
    <source>
        <dbReference type="SAM" id="SignalP"/>
    </source>
</evidence>
<sequence>MKITALAFSALVSLAASQNGNDPLILSNRTGLDPIVYDTFSTSHTAATEPARAGVLTLVPLTPSPVQSNTFVKPTTFIDCWRNGYPCGQNGGRRSQRLVKNFVHATAGVAPRVPPSECFSTRTELRLPEETDVPAETGEVSMGILPSPISLCGDKQYSAPPVEISEPIFSALPIATLTAPTTGGVAVPTEWWRGPNMSSDWLRSHPPIPTEFWRAPGEATFALPVSTSTPSTEGAAIPTEWWRPAQPVPTTSAEGVALPTDWWRGNMPSYTTDCERHYCHSVPATSKPTQDMSSFSAKYGTPPVVKPTGAPTPSSHFAILPEVTPRAVPIDFWRGPGESVIPDAPAPEDDRYAPVQRHSSFVVVSTDDCFRHYCPSGSTTIVPTIMSTVFKTGEPTIVTAGPVCTSFPAVPPNVSTLKA</sequence>
<feature type="chain" id="PRO_5045870892" evidence="1">
    <location>
        <begin position="18"/>
        <end position="419"/>
    </location>
</feature>
<dbReference type="EMBL" id="JAKIXB020000006">
    <property type="protein sequence ID" value="KAL1607333.1"/>
    <property type="molecule type" value="Genomic_DNA"/>
</dbReference>
<keyword evidence="3" id="KW-1185">Reference proteome</keyword>
<keyword evidence="1" id="KW-0732">Signal</keyword>
<proteinExistence type="predicted"/>
<reference evidence="2 3" key="1">
    <citation type="submission" date="2024-02" db="EMBL/GenBank/DDBJ databases">
        <title>De novo assembly and annotation of 12 fungi associated with fruit tree decline syndrome in Ontario, Canada.</title>
        <authorList>
            <person name="Sulman M."/>
            <person name="Ellouze W."/>
            <person name="Ilyukhin E."/>
        </authorList>
    </citation>
    <scope>NUCLEOTIDE SEQUENCE [LARGE SCALE GENOMIC DNA]</scope>
    <source>
        <strain evidence="2 3">M97-236</strain>
    </source>
</reference>
<feature type="signal peptide" evidence="1">
    <location>
        <begin position="1"/>
        <end position="17"/>
    </location>
</feature>
<name>A0ABR3RSY4_9PLEO</name>
<evidence type="ECO:0000313" key="2">
    <source>
        <dbReference type="EMBL" id="KAL1607333.1"/>
    </source>
</evidence>